<dbReference type="OrthoDB" id="430319at2759"/>
<accession>A0A812HDH6</accession>
<sequence>MTRCDVDSVVQLQISVSAKRLLRRADGPLRLKQIQEMVIAKLGRAVDHQQLLDVLQTSAKNGVPRFFVDGDMVGLTQRQRPGPRGCKAAGESCPLQPESFEAVATQAQMAQISKATKKLLCSLGGCMPLDDIQDALRVNGWDWKHEQVLHALQKSAKNGVPRYVLDGDMVRLAEGPSCCRRAQKHAATELAAFLQETEFSSCPWNSALSLSSFRGHGEFLQHVVQDERHSDGRPRFEVRKLHGADWIFATESAKLRQQVFEAIQALDAEVQGRPKKLLDESEDMAEISRLGKLMQDWVSGASWLTCLNHTTLVDEVPGIMTRVHLFDGDGIEVRLHMFMDPTETYIHNHRSNFFSYCLSGRYWHKIWGVPDGEAGLDGGHYFVVNRAKDPSFEHPVGKPGHLSVIAAHTHQERGSYYIKAVTPHTVQPQMDGNVATPVLTIYIKDKAPGPDTLVRVANKQELASLQQQQREQQTQDCRLEGRHRLERLRAMHDLTVLTSHSALRKKPRAGVPCKPSRSSPDIAG</sequence>
<proteinExistence type="predicted"/>
<dbReference type="SUPFAM" id="SSF51182">
    <property type="entry name" value="RmlC-like cupins"/>
    <property type="match status" value="1"/>
</dbReference>
<gene>
    <name evidence="2" type="primary">FCP</name>
    <name evidence="2" type="ORF">SNAT2548_LOCUS1324</name>
</gene>
<reference evidence="2" key="1">
    <citation type="submission" date="2021-02" db="EMBL/GenBank/DDBJ databases">
        <authorList>
            <person name="Dougan E. K."/>
            <person name="Rhodes N."/>
            <person name="Thang M."/>
            <person name="Chan C."/>
        </authorList>
    </citation>
    <scope>NUCLEOTIDE SEQUENCE</scope>
</reference>
<evidence type="ECO:0000313" key="2">
    <source>
        <dbReference type="EMBL" id="CAE6944120.1"/>
    </source>
</evidence>
<dbReference type="EMBL" id="CAJNDS010000072">
    <property type="protein sequence ID" value="CAE6944120.1"/>
    <property type="molecule type" value="Genomic_DNA"/>
</dbReference>
<dbReference type="Proteomes" id="UP000604046">
    <property type="component" value="Unassembled WGS sequence"/>
</dbReference>
<comment type="caution">
    <text evidence="2">The sequence shown here is derived from an EMBL/GenBank/DDBJ whole genome shotgun (WGS) entry which is preliminary data.</text>
</comment>
<dbReference type="AlphaFoldDB" id="A0A812HDH6"/>
<organism evidence="2 3">
    <name type="scientific">Symbiodinium natans</name>
    <dbReference type="NCBI Taxonomy" id="878477"/>
    <lineage>
        <taxon>Eukaryota</taxon>
        <taxon>Sar</taxon>
        <taxon>Alveolata</taxon>
        <taxon>Dinophyceae</taxon>
        <taxon>Suessiales</taxon>
        <taxon>Symbiodiniaceae</taxon>
        <taxon>Symbiodinium</taxon>
    </lineage>
</organism>
<protein>
    <submittedName>
        <fullName evidence="2">FCP protein</fullName>
    </submittedName>
</protein>
<feature type="region of interest" description="Disordered" evidence="1">
    <location>
        <begin position="499"/>
        <end position="524"/>
    </location>
</feature>
<name>A0A812HDH6_9DINO</name>
<dbReference type="InterPro" id="IPR011051">
    <property type="entry name" value="RmlC_Cupin_sf"/>
</dbReference>
<evidence type="ECO:0000313" key="3">
    <source>
        <dbReference type="Proteomes" id="UP000604046"/>
    </source>
</evidence>
<evidence type="ECO:0000256" key="1">
    <source>
        <dbReference type="SAM" id="MobiDB-lite"/>
    </source>
</evidence>
<keyword evidence="3" id="KW-1185">Reference proteome</keyword>